<dbReference type="EMBL" id="JAJJMB010008074">
    <property type="protein sequence ID" value="KAI3925631.1"/>
    <property type="molecule type" value="Genomic_DNA"/>
</dbReference>
<reference evidence="1" key="1">
    <citation type="submission" date="2022-04" db="EMBL/GenBank/DDBJ databases">
        <title>A functionally conserved STORR gene fusion in Papaver species that diverged 16.8 million years ago.</title>
        <authorList>
            <person name="Catania T."/>
        </authorList>
    </citation>
    <scope>NUCLEOTIDE SEQUENCE</scope>
    <source>
        <strain evidence="1">S-188037</strain>
    </source>
</reference>
<proteinExistence type="predicted"/>
<comment type="caution">
    <text evidence="1">The sequence shown here is derived from an EMBL/GenBank/DDBJ whole genome shotgun (WGS) entry which is preliminary data.</text>
</comment>
<dbReference type="Proteomes" id="UP001202328">
    <property type="component" value="Unassembled WGS sequence"/>
</dbReference>
<evidence type="ECO:0000313" key="2">
    <source>
        <dbReference type="Proteomes" id="UP001202328"/>
    </source>
</evidence>
<accession>A0AAD4SXI7</accession>
<keyword evidence="2" id="KW-1185">Reference proteome</keyword>
<gene>
    <name evidence="1" type="ORF">MKW98_001485</name>
</gene>
<organism evidence="1 2">
    <name type="scientific">Papaver atlanticum</name>
    <dbReference type="NCBI Taxonomy" id="357466"/>
    <lineage>
        <taxon>Eukaryota</taxon>
        <taxon>Viridiplantae</taxon>
        <taxon>Streptophyta</taxon>
        <taxon>Embryophyta</taxon>
        <taxon>Tracheophyta</taxon>
        <taxon>Spermatophyta</taxon>
        <taxon>Magnoliopsida</taxon>
        <taxon>Ranunculales</taxon>
        <taxon>Papaveraceae</taxon>
        <taxon>Papaveroideae</taxon>
        <taxon>Papaver</taxon>
    </lineage>
</organism>
<protein>
    <submittedName>
        <fullName evidence="1">Uncharacterized protein</fullName>
    </submittedName>
</protein>
<name>A0AAD4SXI7_9MAGN</name>
<evidence type="ECO:0000313" key="1">
    <source>
        <dbReference type="EMBL" id="KAI3925631.1"/>
    </source>
</evidence>
<sequence length="103" mass="11441">MLPHAGHRLQFIELVFNDKTRDENVSKVAVWVLDDLADALDPICKLLFKDKSSLCAEFLGVHGVRTQKMISSRTAWPQGTIVLFPMMLTDVIETGRRLGSGSG</sequence>
<dbReference type="AlphaFoldDB" id="A0AAD4SXI7"/>